<dbReference type="STRING" id="1891675.B1H58_19395"/>
<dbReference type="RefSeq" id="WP_085072041.1">
    <property type="nucleotide sequence ID" value="NZ_CP019706.1"/>
</dbReference>
<evidence type="ECO:0000256" key="1">
    <source>
        <dbReference type="SAM" id="Phobius"/>
    </source>
</evidence>
<feature type="transmembrane region" description="Helical" evidence="1">
    <location>
        <begin position="131"/>
        <end position="150"/>
    </location>
</feature>
<protein>
    <recommendedName>
        <fullName evidence="4">DUF308 domain-containing protein</fullName>
    </recommendedName>
</protein>
<organism evidence="2 3">
    <name type="scientific">Pantoea alhagi</name>
    <dbReference type="NCBI Taxonomy" id="1891675"/>
    <lineage>
        <taxon>Bacteria</taxon>
        <taxon>Pseudomonadati</taxon>
        <taxon>Pseudomonadota</taxon>
        <taxon>Gammaproteobacteria</taxon>
        <taxon>Enterobacterales</taxon>
        <taxon>Erwiniaceae</taxon>
        <taxon>Pantoea</taxon>
    </lineage>
</organism>
<dbReference type="EMBL" id="CP019706">
    <property type="protein sequence ID" value="ARJ43997.1"/>
    <property type="molecule type" value="Genomic_DNA"/>
</dbReference>
<feature type="transmembrane region" description="Helical" evidence="1">
    <location>
        <begin position="43"/>
        <end position="62"/>
    </location>
</feature>
<evidence type="ECO:0000313" key="2">
    <source>
        <dbReference type="EMBL" id="ARJ43997.1"/>
    </source>
</evidence>
<dbReference type="Pfam" id="PF03729">
    <property type="entry name" value="DUF308"/>
    <property type="match status" value="1"/>
</dbReference>
<reference evidence="2 3" key="1">
    <citation type="submission" date="2017-02" db="EMBL/GenBank/DDBJ databases">
        <title>Complete genome sequence of the drought resistance-promoting endophyte Pantoea alhagi LTYR-11Z.</title>
        <authorList>
            <person name="Zhang L."/>
        </authorList>
    </citation>
    <scope>NUCLEOTIDE SEQUENCE [LARGE SCALE GENOMIC DNA]</scope>
    <source>
        <strain evidence="2 3">LTYR-11Z</strain>
    </source>
</reference>
<name>A0A1W6BAA3_9GAMM</name>
<keyword evidence="1" id="KW-1133">Transmembrane helix</keyword>
<dbReference type="InterPro" id="IPR005325">
    <property type="entry name" value="DUF308_memb"/>
</dbReference>
<feature type="transmembrane region" description="Helical" evidence="1">
    <location>
        <begin position="78"/>
        <end position="96"/>
    </location>
</feature>
<sequence length="192" mass="20909">MQTNTSTSANAQNQWLQSYYYIRATGSIIWIALAVFIGKHNPVIGAVLLVLYPAWDAFANYFDAKKSGGLAANPPQKFNFIVSIIVAAAIIWALSISMSTTIKVFGIWAIFSGVLQLSASIRRWKHSNGQWAMILSGAQSALAGLFMFKQASSDITLDVTTVAPYAAFGVLYFLISAITLTIKNSRKSKLTC</sequence>
<feature type="transmembrane region" description="Helical" evidence="1">
    <location>
        <begin position="20"/>
        <end position="37"/>
    </location>
</feature>
<accession>A0A1W6BAA3</accession>
<feature type="transmembrane region" description="Helical" evidence="1">
    <location>
        <begin position="162"/>
        <end position="182"/>
    </location>
</feature>
<evidence type="ECO:0000313" key="3">
    <source>
        <dbReference type="Proteomes" id="UP000192900"/>
    </source>
</evidence>
<keyword evidence="3" id="KW-1185">Reference proteome</keyword>
<keyword evidence="1" id="KW-0472">Membrane</keyword>
<feature type="transmembrane region" description="Helical" evidence="1">
    <location>
        <begin position="102"/>
        <end position="119"/>
    </location>
</feature>
<gene>
    <name evidence="2" type="ORF">B1H58_19395</name>
</gene>
<keyword evidence="1" id="KW-0812">Transmembrane</keyword>
<evidence type="ECO:0008006" key="4">
    <source>
        <dbReference type="Google" id="ProtNLM"/>
    </source>
</evidence>
<dbReference type="Proteomes" id="UP000192900">
    <property type="component" value="Chromosome"/>
</dbReference>
<dbReference type="KEGG" id="palh:B1H58_19395"/>
<dbReference type="AlphaFoldDB" id="A0A1W6BAA3"/>
<dbReference type="OrthoDB" id="960912at2"/>
<proteinExistence type="predicted"/>